<feature type="chain" id="PRO_5022192070" evidence="1">
    <location>
        <begin position="19"/>
        <end position="251"/>
    </location>
</feature>
<dbReference type="Gene3D" id="3.40.190.10">
    <property type="entry name" value="Periplasmic binding protein-like II"/>
    <property type="match status" value="2"/>
</dbReference>
<dbReference type="Proteomes" id="UP000317839">
    <property type="component" value="Unassembled WGS sequence"/>
</dbReference>
<dbReference type="OrthoDB" id="8587856at2"/>
<dbReference type="EMBL" id="VIKR01000004">
    <property type="protein sequence ID" value="TQV72777.1"/>
    <property type="molecule type" value="Genomic_DNA"/>
</dbReference>
<dbReference type="AlphaFoldDB" id="A0A545T6C0"/>
<organism evidence="3 4">
    <name type="scientific">Aliikangiella marina</name>
    <dbReference type="NCBI Taxonomy" id="1712262"/>
    <lineage>
        <taxon>Bacteria</taxon>
        <taxon>Pseudomonadati</taxon>
        <taxon>Pseudomonadota</taxon>
        <taxon>Gammaproteobacteria</taxon>
        <taxon>Oceanospirillales</taxon>
        <taxon>Pleioneaceae</taxon>
        <taxon>Aliikangiella</taxon>
    </lineage>
</organism>
<dbReference type="Pfam" id="PF00497">
    <property type="entry name" value="SBP_bac_3"/>
    <property type="match status" value="1"/>
</dbReference>
<evidence type="ECO:0000313" key="4">
    <source>
        <dbReference type="Proteomes" id="UP000317839"/>
    </source>
</evidence>
<dbReference type="SUPFAM" id="SSF53850">
    <property type="entry name" value="Periplasmic binding protein-like II"/>
    <property type="match status" value="1"/>
</dbReference>
<reference evidence="3 4" key="1">
    <citation type="submission" date="2019-06" db="EMBL/GenBank/DDBJ databases">
        <title>Draft genome of Aliikangiella marina GYP-15.</title>
        <authorList>
            <person name="Wang G."/>
        </authorList>
    </citation>
    <scope>NUCLEOTIDE SEQUENCE [LARGE SCALE GENOMIC DNA]</scope>
    <source>
        <strain evidence="3 4">GYP-15</strain>
    </source>
</reference>
<keyword evidence="1" id="KW-0732">Signal</keyword>
<protein>
    <submittedName>
        <fullName evidence="3">Amino acid ABC transporter substrate-binding protein</fullName>
    </submittedName>
</protein>
<dbReference type="PANTHER" id="PTHR38834">
    <property type="entry name" value="PERIPLASMIC SUBSTRATE BINDING PROTEIN FAMILY 3"/>
    <property type="match status" value="1"/>
</dbReference>
<dbReference type="PANTHER" id="PTHR38834:SF3">
    <property type="entry name" value="SOLUTE-BINDING PROTEIN FAMILY 3_N-TERMINAL DOMAIN-CONTAINING PROTEIN"/>
    <property type="match status" value="1"/>
</dbReference>
<feature type="signal peptide" evidence="1">
    <location>
        <begin position="1"/>
        <end position="18"/>
    </location>
</feature>
<name>A0A545T6C0_9GAMM</name>
<sequence>MKRLAIIIFAILNLSCFAKFTFSKESDVKLKVVTELLAPYQTIDKAGNLSGYAVEIVEALLADANITAEIEMFPWARTFKIASEDKNVLIFTLARHPERESHFLWLGQIHQETYTLLKIKQNSAVSINSIDDAKRYAITIPEDSVGDHLLTQLGFTNLERTSGFEQCIKMVLTGRADLVLASDYALRHDMTTPEYTSKNLTVAFEMSGQSSGLYIAMSKDSSPQLVKKLTNSFRRLQAEGLIDSLKSKWKI</sequence>
<dbReference type="RefSeq" id="WP_142942888.1">
    <property type="nucleotide sequence ID" value="NZ_VIKR01000004.1"/>
</dbReference>
<comment type="caution">
    <text evidence="3">The sequence shown here is derived from an EMBL/GenBank/DDBJ whole genome shotgun (WGS) entry which is preliminary data.</text>
</comment>
<evidence type="ECO:0000259" key="2">
    <source>
        <dbReference type="Pfam" id="PF00497"/>
    </source>
</evidence>
<evidence type="ECO:0000313" key="3">
    <source>
        <dbReference type="EMBL" id="TQV72777.1"/>
    </source>
</evidence>
<keyword evidence="4" id="KW-1185">Reference proteome</keyword>
<feature type="domain" description="Solute-binding protein family 3/N-terminal" evidence="2">
    <location>
        <begin position="32"/>
        <end position="249"/>
    </location>
</feature>
<accession>A0A545T6C0</accession>
<proteinExistence type="predicted"/>
<dbReference type="InterPro" id="IPR001638">
    <property type="entry name" value="Solute-binding_3/MltF_N"/>
</dbReference>
<gene>
    <name evidence="3" type="ORF">FLL45_15005</name>
</gene>
<evidence type="ECO:0000256" key="1">
    <source>
        <dbReference type="SAM" id="SignalP"/>
    </source>
</evidence>